<dbReference type="PIRSF" id="PIRSF015897">
    <property type="entry name" value="PRIB5"/>
    <property type="match status" value="1"/>
</dbReference>
<evidence type="ECO:0008006" key="2">
    <source>
        <dbReference type="Google" id="ProtNLM"/>
    </source>
</evidence>
<dbReference type="EMBL" id="JACGWJ010000014">
    <property type="protein sequence ID" value="KAL0373440.1"/>
    <property type="molecule type" value="Genomic_DNA"/>
</dbReference>
<protein>
    <recommendedName>
        <fullName evidence="2">Phosphoglycerate mutase family protein</fullName>
    </recommendedName>
</protein>
<gene>
    <name evidence="1" type="ORF">Sradi_3259700</name>
</gene>
<accession>A0AAW2QZV0</accession>
<evidence type="ECO:0000313" key="1">
    <source>
        <dbReference type="EMBL" id="KAL0373440.1"/>
    </source>
</evidence>
<name>A0AAW2QZV0_SESRA</name>
<dbReference type="AlphaFoldDB" id="A0AAW2QZV0"/>
<reference evidence="1" key="2">
    <citation type="journal article" date="2024" name="Plant">
        <title>Genomic evolution and insights into agronomic trait innovations of Sesamum species.</title>
        <authorList>
            <person name="Miao H."/>
            <person name="Wang L."/>
            <person name="Qu L."/>
            <person name="Liu H."/>
            <person name="Sun Y."/>
            <person name="Le M."/>
            <person name="Wang Q."/>
            <person name="Wei S."/>
            <person name="Zheng Y."/>
            <person name="Lin W."/>
            <person name="Duan Y."/>
            <person name="Cao H."/>
            <person name="Xiong S."/>
            <person name="Wang X."/>
            <person name="Wei L."/>
            <person name="Li C."/>
            <person name="Ma Q."/>
            <person name="Ju M."/>
            <person name="Zhao R."/>
            <person name="Li G."/>
            <person name="Mu C."/>
            <person name="Tian Q."/>
            <person name="Mei H."/>
            <person name="Zhang T."/>
            <person name="Gao T."/>
            <person name="Zhang H."/>
        </authorList>
    </citation>
    <scope>NUCLEOTIDE SEQUENCE</scope>
    <source>
        <strain evidence="1">G02</strain>
    </source>
</reference>
<organism evidence="1">
    <name type="scientific">Sesamum radiatum</name>
    <name type="common">Black benniseed</name>
    <dbReference type="NCBI Taxonomy" id="300843"/>
    <lineage>
        <taxon>Eukaryota</taxon>
        <taxon>Viridiplantae</taxon>
        <taxon>Streptophyta</taxon>
        <taxon>Embryophyta</taxon>
        <taxon>Tracheophyta</taxon>
        <taxon>Spermatophyta</taxon>
        <taxon>Magnoliopsida</taxon>
        <taxon>eudicotyledons</taxon>
        <taxon>Gunneridae</taxon>
        <taxon>Pentapetalae</taxon>
        <taxon>asterids</taxon>
        <taxon>lamiids</taxon>
        <taxon>Lamiales</taxon>
        <taxon>Pedaliaceae</taxon>
        <taxon>Sesamum</taxon>
    </lineage>
</organism>
<reference evidence="1" key="1">
    <citation type="submission" date="2020-06" db="EMBL/GenBank/DDBJ databases">
        <authorList>
            <person name="Li T."/>
            <person name="Hu X."/>
            <person name="Zhang T."/>
            <person name="Song X."/>
            <person name="Zhang H."/>
            <person name="Dai N."/>
            <person name="Sheng W."/>
            <person name="Hou X."/>
            <person name="Wei L."/>
        </authorList>
    </citation>
    <scope>NUCLEOTIDE SEQUENCE</scope>
    <source>
        <strain evidence="1">G02</strain>
        <tissue evidence="1">Leaf</tissue>
    </source>
</reference>
<dbReference type="SUPFAM" id="SSF53254">
    <property type="entry name" value="Phosphoglycerate mutase-like"/>
    <property type="match status" value="1"/>
</dbReference>
<dbReference type="InterPro" id="IPR029033">
    <property type="entry name" value="His_PPase_superfam"/>
</dbReference>
<dbReference type="Gene3D" id="3.40.50.1240">
    <property type="entry name" value="Phosphoglycerate mutase-like"/>
    <property type="match status" value="1"/>
</dbReference>
<dbReference type="PANTHER" id="PTHR16469:SF27">
    <property type="entry name" value="UBIQUITIN-ASSOCIATED AND SH3 DOMAIN-CONTAINING BA-RELATED"/>
    <property type="match status" value="1"/>
</dbReference>
<dbReference type="CDD" id="cd07040">
    <property type="entry name" value="HP"/>
    <property type="match status" value="1"/>
</dbReference>
<dbReference type="InterPro" id="IPR012398">
    <property type="entry name" value="PRIB5"/>
</dbReference>
<comment type="caution">
    <text evidence="1">The sequence shown here is derived from an EMBL/GenBank/DDBJ whole genome shotgun (WGS) entry which is preliminary data.</text>
</comment>
<dbReference type="PANTHER" id="PTHR16469">
    <property type="entry name" value="UBIQUITIN-ASSOCIATED AND SH3 DOMAIN-CONTAINING BA-RELATED"/>
    <property type="match status" value="1"/>
</dbReference>
<proteinExistence type="predicted"/>
<sequence>MGSSDGDATPQLYQNVVVMRHGDRLDNFVPLWAASAPRPWDPPLVEDGKVRAFGTGEKFRKQLGFPIHRVFVSPFLRCLQTAAEVVSALCAVANTSDDPNDLTSNGVVVDPSKIKVSIEYGLSEMLNSLAIRDNVAPKDGIFSFDINQCEAVFPAGTVDNTVEMVYKQLPKWQETVEDARARYVEVMKTLADKYPSENLLLVTHATVAYDASYLLSGEGVGSAVARCLKDVIVSEVEYCGYAVASRPIVFGENQSFTAGDFVGSSNGLVGISLVHVPDGPAQNST</sequence>
<dbReference type="InterPro" id="IPR051710">
    <property type="entry name" value="Phosphatase_SH3-domain"/>
</dbReference>